<proteinExistence type="predicted"/>
<evidence type="ECO:0000313" key="2">
    <source>
        <dbReference type="Proteomes" id="UP000228750"/>
    </source>
</evidence>
<organism evidence="1 2">
    <name type="scientific">Candidatus Magasanikbacteria bacterium CG_4_10_14_0_2_um_filter_41_10</name>
    <dbReference type="NCBI Taxonomy" id="1974638"/>
    <lineage>
        <taxon>Bacteria</taxon>
        <taxon>Candidatus Magasanikiibacteriota</taxon>
    </lineage>
</organism>
<protein>
    <submittedName>
        <fullName evidence="1">Uncharacterized protein</fullName>
    </submittedName>
</protein>
<accession>A0A2M7V463</accession>
<comment type="caution">
    <text evidence="1">The sequence shown here is derived from an EMBL/GenBank/DDBJ whole genome shotgun (WGS) entry which is preliminary data.</text>
</comment>
<dbReference type="EMBL" id="PFPJ01000052">
    <property type="protein sequence ID" value="PIZ93322.1"/>
    <property type="molecule type" value="Genomic_DNA"/>
</dbReference>
<gene>
    <name evidence="1" type="ORF">COX82_02755</name>
</gene>
<reference evidence="2" key="1">
    <citation type="submission" date="2017-09" db="EMBL/GenBank/DDBJ databases">
        <title>Depth-based differentiation of microbial function through sediment-hosted aquifers and enrichment of novel symbionts in the deep terrestrial subsurface.</title>
        <authorList>
            <person name="Probst A.J."/>
            <person name="Ladd B."/>
            <person name="Jarett J.K."/>
            <person name="Geller-Mcgrath D.E."/>
            <person name="Sieber C.M.K."/>
            <person name="Emerson J.B."/>
            <person name="Anantharaman K."/>
            <person name="Thomas B.C."/>
            <person name="Malmstrom R."/>
            <person name="Stieglmeier M."/>
            <person name="Klingl A."/>
            <person name="Woyke T."/>
            <person name="Ryan C.M."/>
            <person name="Banfield J.F."/>
        </authorList>
    </citation>
    <scope>NUCLEOTIDE SEQUENCE [LARGE SCALE GENOMIC DNA]</scope>
</reference>
<dbReference type="AlphaFoldDB" id="A0A2M7V463"/>
<evidence type="ECO:0000313" key="1">
    <source>
        <dbReference type="EMBL" id="PIZ93322.1"/>
    </source>
</evidence>
<name>A0A2M7V463_9BACT</name>
<sequence length="366" mass="41958">MLADMDLQEKITQAWTQKMEVKAAEIQFEHVYNWFLDMAEQIIAVGGALGFLTPQVESYMYEELAGFFEPESLEYDPLRINRTFVEGRYQEDLVSPLIQLGLRVLDQGYAVERDTYSWEGVFKFSLIVHFLYARFSLLSDEIQISILLSYFYRAMVVGIPVQKVLSETLYNTSNPEFYIDKCRQFFEALEKNTEIIHFETGDPIPFAALPSLRGINKENGQVDAMLVEQSLEELLKEHKLSLQQTWMQNAISIYTKLRGISLIPDNQGGQLSPALEAVNDMITLVVHVGVNDAGDEFITSYYHQENPKVPVSALLKTLKEIVDLSDKTSQSNILHLNELFKKEKLIGEDENLVVYDMTTKTFSWAM</sequence>
<dbReference type="Proteomes" id="UP000228750">
    <property type="component" value="Unassembled WGS sequence"/>
</dbReference>